<organism evidence="1">
    <name type="scientific">Spodoptera frugiperda</name>
    <name type="common">Fall armyworm</name>
    <dbReference type="NCBI Taxonomy" id="7108"/>
    <lineage>
        <taxon>Eukaryota</taxon>
        <taxon>Metazoa</taxon>
        <taxon>Ecdysozoa</taxon>
        <taxon>Arthropoda</taxon>
        <taxon>Hexapoda</taxon>
        <taxon>Insecta</taxon>
        <taxon>Pterygota</taxon>
        <taxon>Neoptera</taxon>
        <taxon>Endopterygota</taxon>
        <taxon>Lepidoptera</taxon>
        <taxon>Glossata</taxon>
        <taxon>Ditrysia</taxon>
        <taxon>Noctuoidea</taxon>
        <taxon>Noctuidae</taxon>
        <taxon>Amphipyrinae</taxon>
        <taxon>Spodoptera</taxon>
    </lineage>
</organism>
<gene>
    <name evidence="1" type="ORF">SFRICE_007068</name>
</gene>
<name>A0A2H1WWY3_SPOFR</name>
<evidence type="ECO:0000313" key="1">
    <source>
        <dbReference type="EMBL" id="SOQ57570.1"/>
    </source>
</evidence>
<sequence length="104" mass="11642">MLKKCGRKAVDGALNPLKLHEITRLRVSAHIWDRKGIVTVSPRAVQNAALRHPKHQRLYKCVADLLRVRNLRVVGESEIGKGGNWAFGKLTHTTQALFSHTPTT</sequence>
<protein>
    <submittedName>
        <fullName evidence="1">SFRICE_007068</fullName>
    </submittedName>
</protein>
<accession>A0A2H1WWY3</accession>
<reference evidence="1" key="1">
    <citation type="submission" date="2016-07" db="EMBL/GenBank/DDBJ databases">
        <authorList>
            <person name="Bretaudeau A."/>
        </authorList>
    </citation>
    <scope>NUCLEOTIDE SEQUENCE</scope>
    <source>
        <strain evidence="1">Rice</strain>
        <tissue evidence="1">Whole body</tissue>
    </source>
</reference>
<proteinExistence type="predicted"/>
<dbReference type="EMBL" id="ODYU01011675">
    <property type="protein sequence ID" value="SOQ57570.1"/>
    <property type="molecule type" value="Genomic_DNA"/>
</dbReference>
<dbReference type="AlphaFoldDB" id="A0A2H1WWY3"/>